<evidence type="ECO:0000313" key="2">
    <source>
        <dbReference type="EMBL" id="MFC3966771.1"/>
    </source>
</evidence>
<dbReference type="RefSeq" id="WP_247259864.1">
    <property type="nucleotide sequence ID" value="NZ_JALJQZ010000005.1"/>
</dbReference>
<dbReference type="InterPro" id="IPR038186">
    <property type="entry name" value="CHAD_dom_sf"/>
</dbReference>
<proteinExistence type="predicted"/>
<dbReference type="PANTHER" id="PTHR39339:SF1">
    <property type="entry name" value="CHAD DOMAIN-CONTAINING PROTEIN"/>
    <property type="match status" value="1"/>
</dbReference>
<gene>
    <name evidence="2" type="ORF">ACFOVS_01205</name>
</gene>
<evidence type="ECO:0000313" key="3">
    <source>
        <dbReference type="Proteomes" id="UP001595697"/>
    </source>
</evidence>
<keyword evidence="3" id="KW-1185">Reference proteome</keyword>
<dbReference type="Proteomes" id="UP001595697">
    <property type="component" value="Unassembled WGS sequence"/>
</dbReference>
<dbReference type="Pfam" id="PF05235">
    <property type="entry name" value="CHAD"/>
    <property type="match status" value="1"/>
</dbReference>
<dbReference type="PROSITE" id="PS51708">
    <property type="entry name" value="CHAD"/>
    <property type="match status" value="1"/>
</dbReference>
<dbReference type="EMBL" id="JBHSBD010000005">
    <property type="protein sequence ID" value="MFC3966771.1"/>
    <property type="molecule type" value="Genomic_DNA"/>
</dbReference>
<sequence>MAFRIKPSRSFPQEFRRVTRSQLNAAIEKLQKREHGVHEAIHAARKRFKRVRALYRLVEPDAKEFRHRENASIRDMARSLSTVRDATALVETLDYLQSVTDQPDELRSLAEVQSCLRDRRDRIASEEEHDLEHKLSDAVVTCTDAVAALDELEISVSRARTARRLERVWAKQLRKAQRAIANCHETRAEDAFHELRKCGQIYWMHLAILRDLWPTAMKAKESEARALVALLGHEHDLSVLLQVINEDPALVPDSDSLAHLYAAIIRSQQSLREQALDRASHVFAEDPAREASIIATLWSEASD</sequence>
<comment type="caution">
    <text evidence="2">The sequence shown here is derived from an EMBL/GenBank/DDBJ whole genome shotgun (WGS) entry which is preliminary data.</text>
</comment>
<name>A0ABV8E5H3_9HYPH</name>
<organism evidence="2 3">
    <name type="scientific">Rhizobium lemnae</name>
    <dbReference type="NCBI Taxonomy" id="1214924"/>
    <lineage>
        <taxon>Bacteria</taxon>
        <taxon>Pseudomonadati</taxon>
        <taxon>Pseudomonadota</taxon>
        <taxon>Alphaproteobacteria</taxon>
        <taxon>Hyphomicrobiales</taxon>
        <taxon>Rhizobiaceae</taxon>
        <taxon>Rhizobium/Agrobacterium group</taxon>
        <taxon>Rhizobium</taxon>
    </lineage>
</organism>
<feature type="domain" description="CHAD" evidence="1">
    <location>
        <begin position="8"/>
        <end position="288"/>
    </location>
</feature>
<dbReference type="InterPro" id="IPR007899">
    <property type="entry name" value="CHAD_dom"/>
</dbReference>
<accession>A0ABV8E5H3</accession>
<dbReference type="SMART" id="SM00880">
    <property type="entry name" value="CHAD"/>
    <property type="match status" value="1"/>
</dbReference>
<dbReference type="Gene3D" id="1.40.20.10">
    <property type="entry name" value="CHAD domain"/>
    <property type="match status" value="1"/>
</dbReference>
<dbReference type="PANTHER" id="PTHR39339">
    <property type="entry name" value="SLR1444 PROTEIN"/>
    <property type="match status" value="1"/>
</dbReference>
<reference evidence="3" key="1">
    <citation type="journal article" date="2019" name="Int. J. Syst. Evol. Microbiol.">
        <title>The Global Catalogue of Microorganisms (GCM) 10K type strain sequencing project: providing services to taxonomists for standard genome sequencing and annotation.</title>
        <authorList>
            <consortium name="The Broad Institute Genomics Platform"/>
            <consortium name="The Broad Institute Genome Sequencing Center for Infectious Disease"/>
            <person name="Wu L."/>
            <person name="Ma J."/>
        </authorList>
    </citation>
    <scope>NUCLEOTIDE SEQUENCE [LARGE SCALE GENOMIC DNA]</scope>
    <source>
        <strain evidence="3">TBRC 5781</strain>
    </source>
</reference>
<protein>
    <submittedName>
        <fullName evidence="2">CHAD domain-containing protein</fullName>
    </submittedName>
</protein>
<evidence type="ECO:0000259" key="1">
    <source>
        <dbReference type="PROSITE" id="PS51708"/>
    </source>
</evidence>